<organism evidence="1 2">
    <name type="scientific">Chitinophaga filiformis</name>
    <name type="common">Myxococcus filiformis</name>
    <name type="synonym">Flexibacter filiformis</name>
    <dbReference type="NCBI Taxonomy" id="104663"/>
    <lineage>
        <taxon>Bacteria</taxon>
        <taxon>Pseudomonadati</taxon>
        <taxon>Bacteroidota</taxon>
        <taxon>Chitinophagia</taxon>
        <taxon>Chitinophagales</taxon>
        <taxon>Chitinophagaceae</taxon>
        <taxon>Chitinophaga</taxon>
    </lineage>
</organism>
<dbReference type="RefSeq" id="WP_089833771.1">
    <property type="nucleotide sequence ID" value="NZ_FNBN01000003.1"/>
</dbReference>
<dbReference type="STRING" id="104663.SAMN04488121_103889"/>
<dbReference type="AlphaFoldDB" id="A0A1G7SIR9"/>
<evidence type="ECO:0000313" key="1">
    <source>
        <dbReference type="EMBL" id="SDG22893.1"/>
    </source>
</evidence>
<evidence type="ECO:0000313" key="2">
    <source>
        <dbReference type="Proteomes" id="UP000199045"/>
    </source>
</evidence>
<dbReference type="Proteomes" id="UP000199045">
    <property type="component" value="Unassembled WGS sequence"/>
</dbReference>
<dbReference type="SUPFAM" id="SSF160631">
    <property type="entry name" value="SMI1/KNR4-like"/>
    <property type="match status" value="1"/>
</dbReference>
<proteinExistence type="predicted"/>
<gene>
    <name evidence="1" type="ORF">SAMN04488121_103889</name>
</gene>
<reference evidence="1 2" key="1">
    <citation type="submission" date="2016-10" db="EMBL/GenBank/DDBJ databases">
        <authorList>
            <person name="de Groot N.N."/>
        </authorList>
    </citation>
    <scope>NUCLEOTIDE SEQUENCE [LARGE SCALE GENOMIC DNA]</scope>
    <source>
        <strain evidence="1 2">DSM 527</strain>
    </source>
</reference>
<sequence>MSNHFQYFLNQKFDKWSSPEISEDTLSICKQWIKDVDYFDFLSYTGNGGFFWGQSLQIYDISDKDSFNNILSVNASLVKEYGDLFKDLFSFAQDIFGDQFVFDRSKAEFARFAAESGERETMGKTFSEWLNIFAADWDYNSGNGYEEQWKAERDLPIDHRLIANVPFVAGGEFALSNIMSIAYPRHHYHNASIAKQLVGVPNGTKVKIVVKKNKDNRFI</sequence>
<dbReference type="Gene3D" id="3.40.1580.10">
    <property type="entry name" value="SMI1/KNR4-like"/>
    <property type="match status" value="1"/>
</dbReference>
<protein>
    <submittedName>
        <fullName evidence="1">Uncharacterized protein</fullName>
    </submittedName>
</protein>
<dbReference type="InterPro" id="IPR037883">
    <property type="entry name" value="Knr4/Smi1-like_sf"/>
</dbReference>
<dbReference type="OrthoDB" id="672028at2"/>
<accession>A0A1G7SIR9</accession>
<name>A0A1G7SIR9_CHIFI</name>
<dbReference type="EMBL" id="FNBN01000003">
    <property type="protein sequence ID" value="SDG22893.1"/>
    <property type="molecule type" value="Genomic_DNA"/>
</dbReference>